<dbReference type="SMART" id="SM00388">
    <property type="entry name" value="HisKA"/>
    <property type="match status" value="1"/>
</dbReference>
<dbReference type="GO" id="GO:0016301">
    <property type="term" value="F:kinase activity"/>
    <property type="evidence" value="ECO:0007669"/>
    <property type="project" value="UniProtKB-KW"/>
</dbReference>
<dbReference type="EMBL" id="AP027079">
    <property type="protein sequence ID" value="BDU69352.1"/>
    <property type="molecule type" value="Genomic_DNA"/>
</dbReference>
<gene>
    <name evidence="13" type="primary">pilS</name>
    <name evidence="13" type="ORF">GETHOR_14530</name>
</gene>
<keyword evidence="9" id="KW-0472">Membrane</keyword>
<keyword evidence="9" id="KW-0812">Transmembrane</keyword>
<keyword evidence="9" id="KW-1133">Transmembrane helix</keyword>
<evidence type="ECO:0000259" key="11">
    <source>
        <dbReference type="PROSITE" id="PS50112"/>
    </source>
</evidence>
<evidence type="ECO:0000313" key="14">
    <source>
        <dbReference type="Proteomes" id="UP001242010"/>
    </source>
</evidence>
<dbReference type="EC" id="2.7.13.3" evidence="2"/>
<dbReference type="Pfam" id="PF13188">
    <property type="entry name" value="PAS_8"/>
    <property type="match status" value="1"/>
</dbReference>
<dbReference type="InterPro" id="IPR003661">
    <property type="entry name" value="HisK_dim/P_dom"/>
</dbReference>
<dbReference type="CDD" id="cd00130">
    <property type="entry name" value="PAS"/>
    <property type="match status" value="1"/>
</dbReference>
<dbReference type="RefSeq" id="WP_286353079.1">
    <property type="nucleotide sequence ID" value="NZ_AP027079.1"/>
</dbReference>
<dbReference type="SMART" id="SM00387">
    <property type="entry name" value="HATPase_c"/>
    <property type="match status" value="1"/>
</dbReference>
<reference evidence="14" key="1">
    <citation type="journal article" date="2023" name="Int. J. Syst. Evol. Microbiol.">
        <title>Mesoterricola silvestris gen. nov., sp. nov., Mesoterricola sediminis sp. nov., Geothrix oryzae sp. nov., Geothrix edaphica sp. nov., Geothrix rubra sp. nov., and Geothrix limicola sp. nov., six novel members of Acidobacteriota isolated from soils.</title>
        <authorList>
            <person name="Itoh H."/>
            <person name="Sugisawa Y."/>
            <person name="Mise K."/>
            <person name="Xu Z."/>
            <person name="Kuniyasu M."/>
            <person name="Ushijima N."/>
            <person name="Kawano K."/>
            <person name="Kobayashi E."/>
            <person name="Shiratori Y."/>
            <person name="Masuda Y."/>
            <person name="Senoo K."/>
        </authorList>
    </citation>
    <scope>NUCLEOTIDE SEQUENCE [LARGE SCALE GENOMIC DNA]</scope>
    <source>
        <strain evidence="14">Red222</strain>
    </source>
</reference>
<keyword evidence="7" id="KW-0067">ATP-binding</keyword>
<dbReference type="PROSITE" id="PS50112">
    <property type="entry name" value="PAS"/>
    <property type="match status" value="1"/>
</dbReference>
<feature type="transmembrane region" description="Helical" evidence="9">
    <location>
        <begin position="50"/>
        <end position="71"/>
    </location>
</feature>
<evidence type="ECO:0000256" key="5">
    <source>
        <dbReference type="ARBA" id="ARBA00022741"/>
    </source>
</evidence>
<keyword evidence="4" id="KW-0808">Transferase</keyword>
<feature type="domain" description="PAC" evidence="12">
    <location>
        <begin position="277"/>
        <end position="329"/>
    </location>
</feature>
<proteinExistence type="predicted"/>
<dbReference type="InterPro" id="IPR036097">
    <property type="entry name" value="HisK_dim/P_sf"/>
</dbReference>
<evidence type="ECO:0000256" key="9">
    <source>
        <dbReference type="SAM" id="Phobius"/>
    </source>
</evidence>
<feature type="transmembrane region" description="Helical" evidence="9">
    <location>
        <begin position="114"/>
        <end position="137"/>
    </location>
</feature>
<dbReference type="InterPro" id="IPR035965">
    <property type="entry name" value="PAS-like_dom_sf"/>
</dbReference>
<dbReference type="PANTHER" id="PTHR43065:SF10">
    <property type="entry name" value="PEROXIDE STRESS-ACTIVATED HISTIDINE KINASE MAK3"/>
    <property type="match status" value="1"/>
</dbReference>
<feature type="domain" description="Histidine kinase" evidence="10">
    <location>
        <begin position="342"/>
        <end position="550"/>
    </location>
</feature>
<protein>
    <recommendedName>
        <fullName evidence="2">histidine kinase</fullName>
        <ecNumber evidence="2">2.7.13.3</ecNumber>
    </recommendedName>
</protein>
<evidence type="ECO:0000256" key="2">
    <source>
        <dbReference type="ARBA" id="ARBA00012438"/>
    </source>
</evidence>
<evidence type="ECO:0000313" key="13">
    <source>
        <dbReference type="EMBL" id="BDU69352.1"/>
    </source>
</evidence>
<dbReference type="SUPFAM" id="SSF47384">
    <property type="entry name" value="Homodimeric domain of signal transducing histidine kinase"/>
    <property type="match status" value="1"/>
</dbReference>
<dbReference type="Gene3D" id="3.30.450.20">
    <property type="entry name" value="PAS domain"/>
    <property type="match status" value="1"/>
</dbReference>
<keyword evidence="3" id="KW-0597">Phosphoprotein</keyword>
<accession>A0ABN6UYX1</accession>
<evidence type="ECO:0000256" key="6">
    <source>
        <dbReference type="ARBA" id="ARBA00022777"/>
    </source>
</evidence>
<evidence type="ECO:0000256" key="7">
    <source>
        <dbReference type="ARBA" id="ARBA00022840"/>
    </source>
</evidence>
<keyword evidence="6 13" id="KW-0418">Kinase</keyword>
<dbReference type="PANTHER" id="PTHR43065">
    <property type="entry name" value="SENSOR HISTIDINE KINASE"/>
    <property type="match status" value="1"/>
</dbReference>
<evidence type="ECO:0000256" key="3">
    <source>
        <dbReference type="ARBA" id="ARBA00022553"/>
    </source>
</evidence>
<dbReference type="InterPro" id="IPR000700">
    <property type="entry name" value="PAS-assoc_C"/>
</dbReference>
<dbReference type="PROSITE" id="PS50113">
    <property type="entry name" value="PAC"/>
    <property type="match status" value="1"/>
</dbReference>
<evidence type="ECO:0000259" key="10">
    <source>
        <dbReference type="PROSITE" id="PS50109"/>
    </source>
</evidence>
<feature type="transmembrane region" description="Helical" evidence="9">
    <location>
        <begin position="172"/>
        <end position="193"/>
    </location>
</feature>
<dbReference type="Proteomes" id="UP001242010">
    <property type="component" value="Chromosome"/>
</dbReference>
<sequence length="562" mass="60641">MLQRTLGRLGVRDATPPFLPLAFRLFTSFGLLVLHLALPAEGRVAGPGESAYLLALGLLFIEATWEVGLGLKAQDGLLFPTPRLPWIRWNLALDLVLVALIIAFQGVMQERFSTLYIFPVLASAFYLGTVEIVWVGIACSASHILLVLGFSSGLLPPFGLSGEALDPDGTRLPYLLGIASLQVFATTLVVVLIRRNLERLSTDLSVSEAAVDELSALHRRVVDSMSSGLITLDPAGRVTSANPAAEAILGRSVPLGVPLQGLLPLGDPLPTQRGREHRFEVTVQTQDARRRILGGHLASLRDGRGQETGQLLLFQDLTELKALEERTRISERLAAIGQLAAGLAHELRNPLASISGCVQLLHQHQAPVDVQGRVLGILERETHRVGAIVSDFLDFARPEALPSATLYLPRVVEEARASWEMDLRTGGLPLTVPAPPKIFLRSDAVGLHRMLMNLLSNARKAVKGIPAPRVSLSATHAEGQIQLTVEDNGCGMGPDQLDRLFVPFAGSFEEGSGLGMSLVYKFTEAMGWRIEVQSRLGEGTRVQIFLPEAGPEDALAAHGDQA</sequence>
<feature type="transmembrane region" description="Helical" evidence="9">
    <location>
        <begin position="21"/>
        <end position="38"/>
    </location>
</feature>
<dbReference type="InterPro" id="IPR003594">
    <property type="entry name" value="HATPase_dom"/>
</dbReference>
<keyword evidence="8" id="KW-0902">Two-component regulatory system</keyword>
<dbReference type="InterPro" id="IPR004358">
    <property type="entry name" value="Sig_transdc_His_kin-like_C"/>
</dbReference>
<dbReference type="PRINTS" id="PR00344">
    <property type="entry name" value="BCTRLSENSOR"/>
</dbReference>
<evidence type="ECO:0000256" key="4">
    <source>
        <dbReference type="ARBA" id="ARBA00022679"/>
    </source>
</evidence>
<dbReference type="Gene3D" id="1.10.287.130">
    <property type="match status" value="1"/>
</dbReference>
<keyword evidence="5" id="KW-0547">Nucleotide-binding</keyword>
<dbReference type="PROSITE" id="PS50109">
    <property type="entry name" value="HIS_KIN"/>
    <property type="match status" value="1"/>
</dbReference>
<evidence type="ECO:0000259" key="12">
    <source>
        <dbReference type="PROSITE" id="PS50113"/>
    </source>
</evidence>
<comment type="catalytic activity">
    <reaction evidence="1">
        <text>ATP + protein L-histidine = ADP + protein N-phospho-L-histidine.</text>
        <dbReference type="EC" id="2.7.13.3"/>
    </reaction>
</comment>
<dbReference type="Gene3D" id="3.30.565.10">
    <property type="entry name" value="Histidine kinase-like ATPase, C-terminal domain"/>
    <property type="match status" value="1"/>
</dbReference>
<dbReference type="SUPFAM" id="SSF55874">
    <property type="entry name" value="ATPase domain of HSP90 chaperone/DNA topoisomerase II/histidine kinase"/>
    <property type="match status" value="1"/>
</dbReference>
<feature type="transmembrane region" description="Helical" evidence="9">
    <location>
        <begin position="91"/>
        <end position="108"/>
    </location>
</feature>
<dbReference type="Pfam" id="PF00512">
    <property type="entry name" value="HisKA"/>
    <property type="match status" value="1"/>
</dbReference>
<dbReference type="InterPro" id="IPR005467">
    <property type="entry name" value="His_kinase_dom"/>
</dbReference>
<organism evidence="13 14">
    <name type="scientific">Geothrix oryzae</name>
    <dbReference type="NCBI Taxonomy" id="2927975"/>
    <lineage>
        <taxon>Bacteria</taxon>
        <taxon>Pseudomonadati</taxon>
        <taxon>Acidobacteriota</taxon>
        <taxon>Holophagae</taxon>
        <taxon>Holophagales</taxon>
        <taxon>Holophagaceae</taxon>
        <taxon>Geothrix</taxon>
    </lineage>
</organism>
<dbReference type="SMART" id="SM00091">
    <property type="entry name" value="PAS"/>
    <property type="match status" value="1"/>
</dbReference>
<feature type="transmembrane region" description="Helical" evidence="9">
    <location>
        <begin position="144"/>
        <end position="160"/>
    </location>
</feature>
<dbReference type="InterPro" id="IPR000014">
    <property type="entry name" value="PAS"/>
</dbReference>
<evidence type="ECO:0000256" key="8">
    <source>
        <dbReference type="ARBA" id="ARBA00023012"/>
    </source>
</evidence>
<name>A0ABN6UYX1_9BACT</name>
<dbReference type="SUPFAM" id="SSF55785">
    <property type="entry name" value="PYP-like sensor domain (PAS domain)"/>
    <property type="match status" value="1"/>
</dbReference>
<keyword evidence="14" id="KW-1185">Reference proteome</keyword>
<evidence type="ECO:0000256" key="1">
    <source>
        <dbReference type="ARBA" id="ARBA00000085"/>
    </source>
</evidence>
<dbReference type="InterPro" id="IPR036890">
    <property type="entry name" value="HATPase_C_sf"/>
</dbReference>
<dbReference type="Pfam" id="PF02518">
    <property type="entry name" value="HATPase_c"/>
    <property type="match status" value="1"/>
</dbReference>
<dbReference type="CDD" id="cd00082">
    <property type="entry name" value="HisKA"/>
    <property type="match status" value="1"/>
</dbReference>
<feature type="domain" description="PAS" evidence="11">
    <location>
        <begin position="214"/>
        <end position="250"/>
    </location>
</feature>